<dbReference type="EMBL" id="GBXM01048774">
    <property type="protein sequence ID" value="JAH59803.1"/>
    <property type="molecule type" value="Transcribed_RNA"/>
</dbReference>
<accession>A0A0E9U4E0</accession>
<evidence type="ECO:0000256" key="1">
    <source>
        <dbReference type="SAM" id="MobiDB-lite"/>
    </source>
</evidence>
<reference evidence="2" key="1">
    <citation type="submission" date="2014-11" db="EMBL/GenBank/DDBJ databases">
        <authorList>
            <person name="Amaro Gonzalez C."/>
        </authorList>
    </citation>
    <scope>NUCLEOTIDE SEQUENCE</scope>
</reference>
<feature type="compositionally biased region" description="Basic and acidic residues" evidence="1">
    <location>
        <begin position="1"/>
        <end position="15"/>
    </location>
</feature>
<proteinExistence type="predicted"/>
<protein>
    <submittedName>
        <fullName evidence="2">Uncharacterized protein</fullName>
    </submittedName>
</protein>
<feature type="region of interest" description="Disordered" evidence="1">
    <location>
        <begin position="1"/>
        <end position="30"/>
    </location>
</feature>
<organism evidence="2">
    <name type="scientific">Anguilla anguilla</name>
    <name type="common">European freshwater eel</name>
    <name type="synonym">Muraena anguilla</name>
    <dbReference type="NCBI Taxonomy" id="7936"/>
    <lineage>
        <taxon>Eukaryota</taxon>
        <taxon>Metazoa</taxon>
        <taxon>Chordata</taxon>
        <taxon>Craniata</taxon>
        <taxon>Vertebrata</taxon>
        <taxon>Euteleostomi</taxon>
        <taxon>Actinopterygii</taxon>
        <taxon>Neopterygii</taxon>
        <taxon>Teleostei</taxon>
        <taxon>Anguilliformes</taxon>
        <taxon>Anguillidae</taxon>
        <taxon>Anguilla</taxon>
    </lineage>
</organism>
<dbReference type="AlphaFoldDB" id="A0A0E9U4E0"/>
<reference evidence="2" key="2">
    <citation type="journal article" date="2015" name="Fish Shellfish Immunol.">
        <title>Early steps in the European eel (Anguilla anguilla)-Vibrio vulnificus interaction in the gills: Role of the RtxA13 toxin.</title>
        <authorList>
            <person name="Callol A."/>
            <person name="Pajuelo D."/>
            <person name="Ebbesson L."/>
            <person name="Teles M."/>
            <person name="MacKenzie S."/>
            <person name="Amaro C."/>
        </authorList>
    </citation>
    <scope>NUCLEOTIDE SEQUENCE</scope>
</reference>
<evidence type="ECO:0000313" key="2">
    <source>
        <dbReference type="EMBL" id="JAH59803.1"/>
    </source>
</evidence>
<sequence length="46" mass="5347">MSLDRIYSRQNERPNYRANFPQEVGQGTTKPQALQKKFTALFHHAA</sequence>
<name>A0A0E9U4E0_ANGAN</name>